<sequence>MLVQVQDSTDSVAERALIDWLSGWDGAGSPQGVATVNCGLVHQDVVYHFDAVVWTPTSCVVIDVAGLRSTHGGTLQVPLTGDWTLNGVRAELETSDNRSPLERSREHTFALQNWLAARGLGQRAVHGVALIVPLQNAPVQIEQKVHDPSFDVILGDDGNRLRNYFGVLAERESHRWTVNDVAVSFRGMGMLPYLPAPQRLLDEGFIGPVDVTLWHGGPAQAEAEQYAEDLAEYERAAGSRRLRSPWYSPWRLYPREVGDIDFGRAVMRAGFALGMFVAIAWMLWFVITAFLTYGPG</sequence>
<dbReference type="Proteomes" id="UP000638263">
    <property type="component" value="Unassembled WGS sequence"/>
</dbReference>
<evidence type="ECO:0000313" key="2">
    <source>
        <dbReference type="EMBL" id="GGL00762.1"/>
    </source>
</evidence>
<reference evidence="2" key="1">
    <citation type="journal article" date="2014" name="Int. J. Syst. Evol. Microbiol.">
        <title>Complete genome sequence of Corynebacterium casei LMG S-19264T (=DSM 44701T), isolated from a smear-ripened cheese.</title>
        <authorList>
            <consortium name="US DOE Joint Genome Institute (JGI-PGF)"/>
            <person name="Walter F."/>
            <person name="Albersmeier A."/>
            <person name="Kalinowski J."/>
            <person name="Ruckert C."/>
        </authorList>
    </citation>
    <scope>NUCLEOTIDE SEQUENCE</scope>
    <source>
        <strain evidence="2">CGMCC 4.3508</strain>
    </source>
</reference>
<evidence type="ECO:0000313" key="3">
    <source>
        <dbReference type="Proteomes" id="UP000638263"/>
    </source>
</evidence>
<accession>A0A917RCQ4</accession>
<reference evidence="2" key="2">
    <citation type="submission" date="2020-09" db="EMBL/GenBank/DDBJ databases">
        <authorList>
            <person name="Sun Q."/>
            <person name="Zhou Y."/>
        </authorList>
    </citation>
    <scope>NUCLEOTIDE SEQUENCE</scope>
    <source>
        <strain evidence="2">CGMCC 4.3508</strain>
    </source>
</reference>
<feature type="transmembrane region" description="Helical" evidence="1">
    <location>
        <begin position="271"/>
        <end position="293"/>
    </location>
</feature>
<evidence type="ECO:0008006" key="4">
    <source>
        <dbReference type="Google" id="ProtNLM"/>
    </source>
</evidence>
<organism evidence="2 3">
    <name type="scientific">Nocardia jinanensis</name>
    <dbReference type="NCBI Taxonomy" id="382504"/>
    <lineage>
        <taxon>Bacteria</taxon>
        <taxon>Bacillati</taxon>
        <taxon>Actinomycetota</taxon>
        <taxon>Actinomycetes</taxon>
        <taxon>Mycobacteriales</taxon>
        <taxon>Nocardiaceae</taxon>
        <taxon>Nocardia</taxon>
    </lineage>
</organism>
<keyword evidence="1" id="KW-0472">Membrane</keyword>
<dbReference type="EMBL" id="BMMH01000002">
    <property type="protein sequence ID" value="GGL00762.1"/>
    <property type="molecule type" value="Genomic_DNA"/>
</dbReference>
<dbReference type="AlphaFoldDB" id="A0A917RCQ4"/>
<proteinExistence type="predicted"/>
<evidence type="ECO:0000256" key="1">
    <source>
        <dbReference type="SAM" id="Phobius"/>
    </source>
</evidence>
<protein>
    <recommendedName>
        <fullName evidence="4">NERD domain-containing protein</fullName>
    </recommendedName>
</protein>
<name>A0A917RCQ4_9NOCA</name>
<dbReference type="RefSeq" id="WP_058856287.1">
    <property type="nucleotide sequence ID" value="NZ_BMMH01000002.1"/>
</dbReference>
<gene>
    <name evidence="2" type="ORF">GCM10011588_14260</name>
</gene>
<keyword evidence="1" id="KW-0812">Transmembrane</keyword>
<comment type="caution">
    <text evidence="2">The sequence shown here is derived from an EMBL/GenBank/DDBJ whole genome shotgun (WGS) entry which is preliminary data.</text>
</comment>
<keyword evidence="1" id="KW-1133">Transmembrane helix</keyword>
<keyword evidence="3" id="KW-1185">Reference proteome</keyword>